<dbReference type="InterPro" id="IPR036890">
    <property type="entry name" value="HATPase_C_sf"/>
</dbReference>
<evidence type="ECO:0000256" key="3">
    <source>
        <dbReference type="ARBA" id="ARBA00012438"/>
    </source>
</evidence>
<dbReference type="EMBL" id="BJWJ01000007">
    <property type="protein sequence ID" value="GEM04010.1"/>
    <property type="molecule type" value="Genomic_DNA"/>
</dbReference>
<keyword evidence="11 12" id="KW-0472">Membrane</keyword>
<feature type="transmembrane region" description="Helical" evidence="12">
    <location>
        <begin position="7"/>
        <end position="28"/>
    </location>
</feature>
<feature type="transmembrane region" description="Helical" evidence="12">
    <location>
        <begin position="158"/>
        <end position="176"/>
    </location>
</feature>
<evidence type="ECO:0000256" key="1">
    <source>
        <dbReference type="ARBA" id="ARBA00000085"/>
    </source>
</evidence>
<evidence type="ECO:0000259" key="14">
    <source>
        <dbReference type="PROSITE" id="PS50885"/>
    </source>
</evidence>
<dbReference type="EC" id="2.7.13.3" evidence="3"/>
<evidence type="ECO:0000313" key="15">
    <source>
        <dbReference type="EMBL" id="GEM04010.1"/>
    </source>
</evidence>
<evidence type="ECO:0000256" key="7">
    <source>
        <dbReference type="ARBA" id="ARBA00022741"/>
    </source>
</evidence>
<keyword evidence="10" id="KW-0902">Two-component regulatory system</keyword>
<accession>A0A1I6SCF2</accession>
<evidence type="ECO:0000256" key="6">
    <source>
        <dbReference type="ARBA" id="ARBA00022679"/>
    </source>
</evidence>
<comment type="catalytic activity">
    <reaction evidence="1">
        <text>ATP + protein L-histidine = ADP + protein N-phospho-L-histidine.</text>
        <dbReference type="EC" id="2.7.13.3"/>
    </reaction>
</comment>
<comment type="subcellular location">
    <subcellularLocation>
        <location evidence="2">Cell membrane</location>
        <topology evidence="2">Multi-pass membrane protein</topology>
    </subcellularLocation>
</comment>
<dbReference type="SMART" id="SM00387">
    <property type="entry name" value="HATPase_c"/>
    <property type="match status" value="1"/>
</dbReference>
<evidence type="ECO:0000256" key="11">
    <source>
        <dbReference type="ARBA" id="ARBA00023136"/>
    </source>
</evidence>
<dbReference type="InterPro" id="IPR005467">
    <property type="entry name" value="His_kinase_dom"/>
</dbReference>
<evidence type="ECO:0000256" key="4">
    <source>
        <dbReference type="ARBA" id="ARBA00022475"/>
    </source>
</evidence>
<keyword evidence="6" id="KW-0808">Transferase</keyword>
<proteinExistence type="predicted"/>
<dbReference type="Gene3D" id="6.10.340.10">
    <property type="match status" value="1"/>
</dbReference>
<dbReference type="Proteomes" id="UP000199139">
    <property type="component" value="Unassembled WGS sequence"/>
</dbReference>
<evidence type="ECO:0000256" key="5">
    <source>
        <dbReference type="ARBA" id="ARBA00022553"/>
    </source>
</evidence>
<protein>
    <recommendedName>
        <fullName evidence="3">histidine kinase</fullName>
        <ecNumber evidence="3">2.7.13.3</ecNumber>
    </recommendedName>
</protein>
<keyword evidence="12" id="KW-0812">Transmembrane</keyword>
<keyword evidence="18" id="KW-1185">Reference proteome</keyword>
<evidence type="ECO:0000256" key="10">
    <source>
        <dbReference type="ARBA" id="ARBA00023012"/>
    </source>
</evidence>
<dbReference type="CDD" id="cd00082">
    <property type="entry name" value="HisKA"/>
    <property type="match status" value="1"/>
</dbReference>
<dbReference type="Pfam" id="PF00512">
    <property type="entry name" value="HisKA"/>
    <property type="match status" value="1"/>
</dbReference>
<dbReference type="PANTHER" id="PTHR45453">
    <property type="entry name" value="PHOSPHATE REGULON SENSOR PROTEIN PHOR"/>
    <property type="match status" value="1"/>
</dbReference>
<gene>
    <name evidence="15" type="ORF">HMI01_09980</name>
    <name evidence="16" type="ORF">SAMN05421668_10880</name>
</gene>
<evidence type="ECO:0000313" key="18">
    <source>
        <dbReference type="Proteomes" id="UP000321773"/>
    </source>
</evidence>
<dbReference type="GO" id="GO:0005524">
    <property type="term" value="F:ATP binding"/>
    <property type="evidence" value="ECO:0007669"/>
    <property type="project" value="UniProtKB-KW"/>
</dbReference>
<dbReference type="SUPFAM" id="SSF47384">
    <property type="entry name" value="Homodimeric domain of signal transducing histidine kinase"/>
    <property type="match status" value="1"/>
</dbReference>
<dbReference type="EMBL" id="FPAI01000008">
    <property type="protein sequence ID" value="SFS74655.1"/>
    <property type="molecule type" value="Genomic_DNA"/>
</dbReference>
<keyword evidence="12" id="KW-1133">Transmembrane helix</keyword>
<keyword evidence="4" id="KW-1003">Cell membrane</keyword>
<evidence type="ECO:0000256" key="2">
    <source>
        <dbReference type="ARBA" id="ARBA00004651"/>
    </source>
</evidence>
<evidence type="ECO:0000259" key="13">
    <source>
        <dbReference type="PROSITE" id="PS50109"/>
    </source>
</evidence>
<dbReference type="AlphaFoldDB" id="A0A1I6SCF2"/>
<dbReference type="InterPro" id="IPR036097">
    <property type="entry name" value="HisK_dim/P_sf"/>
</dbReference>
<dbReference type="Gene3D" id="3.30.565.10">
    <property type="entry name" value="Histidine kinase-like ATPase, C-terminal domain"/>
    <property type="match status" value="1"/>
</dbReference>
<evidence type="ECO:0000256" key="12">
    <source>
        <dbReference type="SAM" id="Phobius"/>
    </source>
</evidence>
<dbReference type="GO" id="GO:0005886">
    <property type="term" value="C:plasma membrane"/>
    <property type="evidence" value="ECO:0007669"/>
    <property type="project" value="UniProtKB-SubCell"/>
</dbReference>
<feature type="domain" description="Histidine kinase" evidence="13">
    <location>
        <begin position="239"/>
        <end position="453"/>
    </location>
</feature>
<keyword evidence="7" id="KW-0547">Nucleotide-binding</keyword>
<dbReference type="OrthoDB" id="9813151at2"/>
<reference evidence="16 17" key="1">
    <citation type="submission" date="2016-10" db="EMBL/GenBank/DDBJ databases">
        <authorList>
            <person name="de Groot N.N."/>
        </authorList>
    </citation>
    <scope>NUCLEOTIDE SEQUENCE [LARGE SCALE GENOMIC DNA]</scope>
    <source>
        <strain evidence="16 17">DSM 17074</strain>
    </source>
</reference>
<dbReference type="CDD" id="cd00075">
    <property type="entry name" value="HATPase"/>
    <property type="match status" value="1"/>
</dbReference>
<dbReference type="InterPro" id="IPR004358">
    <property type="entry name" value="Sig_transdc_His_kin-like_C"/>
</dbReference>
<dbReference type="RefSeq" id="WP_082394600.1">
    <property type="nucleotide sequence ID" value="NZ_BJWJ01000007.1"/>
</dbReference>
<keyword evidence="5" id="KW-0597">Phosphoprotein</keyword>
<name>A0A1I6SCF2_9BACI</name>
<dbReference type="GO" id="GO:0000155">
    <property type="term" value="F:phosphorelay sensor kinase activity"/>
    <property type="evidence" value="ECO:0007669"/>
    <property type="project" value="InterPro"/>
</dbReference>
<dbReference type="Pfam" id="PF02518">
    <property type="entry name" value="HATPase_c"/>
    <property type="match status" value="1"/>
</dbReference>
<dbReference type="InterPro" id="IPR003661">
    <property type="entry name" value="HisK_dim/P_dom"/>
</dbReference>
<dbReference type="SUPFAM" id="SSF55874">
    <property type="entry name" value="ATPase domain of HSP90 chaperone/DNA topoisomerase II/histidine kinase"/>
    <property type="match status" value="1"/>
</dbReference>
<evidence type="ECO:0000256" key="9">
    <source>
        <dbReference type="ARBA" id="ARBA00022840"/>
    </source>
</evidence>
<evidence type="ECO:0000313" key="16">
    <source>
        <dbReference type="EMBL" id="SFS74655.1"/>
    </source>
</evidence>
<dbReference type="PROSITE" id="PS50109">
    <property type="entry name" value="HIS_KIN"/>
    <property type="match status" value="1"/>
</dbReference>
<dbReference type="GO" id="GO:0004721">
    <property type="term" value="F:phosphoprotein phosphatase activity"/>
    <property type="evidence" value="ECO:0007669"/>
    <property type="project" value="TreeGrafter"/>
</dbReference>
<dbReference type="Gene3D" id="1.10.287.130">
    <property type="match status" value="1"/>
</dbReference>
<dbReference type="InterPro" id="IPR003660">
    <property type="entry name" value="HAMP_dom"/>
</dbReference>
<dbReference type="Proteomes" id="UP000321773">
    <property type="component" value="Unassembled WGS sequence"/>
</dbReference>
<evidence type="ECO:0000256" key="8">
    <source>
        <dbReference type="ARBA" id="ARBA00022777"/>
    </source>
</evidence>
<dbReference type="SMART" id="SM00388">
    <property type="entry name" value="HisKA"/>
    <property type="match status" value="1"/>
</dbReference>
<dbReference type="PANTHER" id="PTHR45453:SF1">
    <property type="entry name" value="PHOSPHATE REGULON SENSOR PROTEIN PHOR"/>
    <property type="match status" value="1"/>
</dbReference>
<organism evidence="16 17">
    <name type="scientific">Halolactibacillus miurensis</name>
    <dbReference type="NCBI Taxonomy" id="306541"/>
    <lineage>
        <taxon>Bacteria</taxon>
        <taxon>Bacillati</taxon>
        <taxon>Bacillota</taxon>
        <taxon>Bacilli</taxon>
        <taxon>Bacillales</taxon>
        <taxon>Bacillaceae</taxon>
        <taxon>Halolactibacillus</taxon>
    </lineage>
</organism>
<dbReference type="FunFam" id="3.30.565.10:FF:000006">
    <property type="entry name" value="Sensor histidine kinase WalK"/>
    <property type="match status" value="1"/>
</dbReference>
<dbReference type="InterPro" id="IPR050351">
    <property type="entry name" value="BphY/WalK/GraS-like"/>
</dbReference>
<dbReference type="PROSITE" id="PS50885">
    <property type="entry name" value="HAMP"/>
    <property type="match status" value="1"/>
</dbReference>
<keyword evidence="9" id="KW-0067">ATP-binding</keyword>
<dbReference type="PRINTS" id="PR00344">
    <property type="entry name" value="BCTRLSENSOR"/>
</dbReference>
<dbReference type="GO" id="GO:0016036">
    <property type="term" value="P:cellular response to phosphate starvation"/>
    <property type="evidence" value="ECO:0007669"/>
    <property type="project" value="TreeGrafter"/>
</dbReference>
<feature type="domain" description="HAMP" evidence="14">
    <location>
        <begin position="178"/>
        <end position="231"/>
    </location>
</feature>
<dbReference type="InterPro" id="IPR003594">
    <property type="entry name" value="HATPase_dom"/>
</dbReference>
<reference evidence="15 18" key="2">
    <citation type="submission" date="2019-07" db="EMBL/GenBank/DDBJ databases">
        <title>Whole genome shotgun sequence of Halolactibacillus miurensis NBRC 100873.</title>
        <authorList>
            <person name="Hosoyama A."/>
            <person name="Uohara A."/>
            <person name="Ohji S."/>
            <person name="Ichikawa N."/>
        </authorList>
    </citation>
    <scope>NUCLEOTIDE SEQUENCE [LARGE SCALE GENOMIC DNA]</scope>
    <source>
        <strain evidence="15 18">NBRC 100873</strain>
    </source>
</reference>
<keyword evidence="8 16" id="KW-0418">Kinase</keyword>
<dbReference type="STRING" id="306541.SAMN05421668_10880"/>
<sequence length="453" mass="51633">MTLRSKVFLYLLLISVIGIVLTSFPMLFGFEQQFSDYLDEARLQNHDLIIEEIYQTYERDESLVSTHLESMMRQQAQSDDVFYELYDANGNRVLTTLRMVNRMGSMHMHNHMMEEVELNETTIPLSKNNTTIGTLIAYSPNQLVGADFSFFSQIRRNIMLAVVITIVLALFFSALFSKRLTKSFKVVSEAIRDLKARKLKAPVDVQTLSGEMKDIGEAVNDLALTLDKQERLRKQFTADFAHELRTPLATLRSQLEAYLDGVFEPTTDRLEKSHEELMRLVRLVNELESLIAAENPEIKLNKKTINANQLLSFMYEQFSSSFHDKSIQLSLEVPNQPISVTVDRDKLIQVLTNVINNALQYTDKEKSVKLSLSESSKTVTFTVQDEGKGISEDDLAHLFERFYRGDKSRDRKTGGIGIGLSIVKALVDAHKGRVEVKSKPNQGTTFHIHLPKQ</sequence>
<evidence type="ECO:0000313" key="17">
    <source>
        <dbReference type="Proteomes" id="UP000199139"/>
    </source>
</evidence>